<feature type="transmembrane region" description="Helical" evidence="1">
    <location>
        <begin position="70"/>
        <end position="94"/>
    </location>
</feature>
<evidence type="ECO:0000256" key="1">
    <source>
        <dbReference type="SAM" id="Phobius"/>
    </source>
</evidence>
<keyword evidence="1" id="KW-0472">Membrane</keyword>
<keyword evidence="1" id="KW-0812">Transmembrane</keyword>
<dbReference type="Proteomes" id="UP000325713">
    <property type="component" value="Chromosome"/>
</dbReference>
<reference evidence="3 4" key="1">
    <citation type="submission" date="2018-08" db="EMBL/GenBank/DDBJ databases">
        <title>Neisseria zalophi ATCC BAA-2455 complete genome.</title>
        <authorList>
            <person name="Veseli I.A."/>
            <person name="Buttler R."/>
            <person name="Mascarenhas dos Santos A.C."/>
            <person name="Pombert J.-F."/>
        </authorList>
    </citation>
    <scope>NUCLEOTIDE SEQUENCE [LARGE SCALE GENOMIC DNA]</scope>
    <source>
        <strain evidence="3 4">ATCC BAA-2455</strain>
    </source>
</reference>
<dbReference type="OrthoDB" id="8607032at2"/>
<dbReference type="KEGG" id="nzl:D0T92_02415"/>
<sequence>MGYQVGRICYQTYEEATNVLMTQVVPTIDKDGVLHHPVFNGKDWVYKEQIIKPTYPQCEYGAYAKAGKEIGVGMVSAIAVLLVVVVALRSVALIESESNEK</sequence>
<dbReference type="EMBL" id="CP031700">
    <property type="protein sequence ID" value="QEY25501.1"/>
    <property type="molecule type" value="Genomic_DNA"/>
</dbReference>
<evidence type="ECO:0000313" key="3">
    <source>
        <dbReference type="EMBL" id="QEY26508.1"/>
    </source>
</evidence>
<dbReference type="RefSeq" id="WP_151049869.1">
    <property type="nucleotide sequence ID" value="NZ_CP031700.1"/>
</dbReference>
<dbReference type="AlphaFoldDB" id="A0A5J6PUQ5"/>
<organism evidence="3 4">
    <name type="scientific">Neisseria zalophi</name>
    <dbReference type="NCBI Taxonomy" id="640030"/>
    <lineage>
        <taxon>Bacteria</taxon>
        <taxon>Pseudomonadati</taxon>
        <taxon>Pseudomonadota</taxon>
        <taxon>Betaproteobacteria</taxon>
        <taxon>Neisseriales</taxon>
        <taxon>Neisseriaceae</taxon>
        <taxon>Neisseria</taxon>
    </lineage>
</organism>
<gene>
    <name evidence="2" type="ORF">D0T92_02415</name>
    <name evidence="3" type="ORF">D0T92_08180</name>
</gene>
<keyword evidence="4" id="KW-1185">Reference proteome</keyword>
<accession>A0A5J6PUQ5</accession>
<proteinExistence type="predicted"/>
<evidence type="ECO:0000313" key="2">
    <source>
        <dbReference type="EMBL" id="QEY25501.1"/>
    </source>
</evidence>
<name>A0A5J6PUQ5_9NEIS</name>
<dbReference type="EMBL" id="CP031700">
    <property type="protein sequence ID" value="QEY26508.1"/>
    <property type="molecule type" value="Genomic_DNA"/>
</dbReference>
<keyword evidence="1" id="KW-1133">Transmembrane helix</keyword>
<evidence type="ECO:0000313" key="4">
    <source>
        <dbReference type="Proteomes" id="UP000325713"/>
    </source>
</evidence>
<dbReference type="KEGG" id="nzl:D0T92_08180"/>
<protein>
    <submittedName>
        <fullName evidence="3">Uncharacterized protein</fullName>
    </submittedName>
</protein>